<organism evidence="2">
    <name type="scientific">Spodoptera frugiperda</name>
    <name type="common">Fall armyworm</name>
    <dbReference type="NCBI Taxonomy" id="7108"/>
    <lineage>
        <taxon>Eukaryota</taxon>
        <taxon>Metazoa</taxon>
        <taxon>Ecdysozoa</taxon>
        <taxon>Arthropoda</taxon>
        <taxon>Hexapoda</taxon>
        <taxon>Insecta</taxon>
        <taxon>Pterygota</taxon>
        <taxon>Neoptera</taxon>
        <taxon>Endopterygota</taxon>
        <taxon>Lepidoptera</taxon>
        <taxon>Glossata</taxon>
        <taxon>Ditrysia</taxon>
        <taxon>Noctuoidea</taxon>
        <taxon>Noctuidae</taxon>
        <taxon>Amphipyrinae</taxon>
        <taxon>Spodoptera</taxon>
    </lineage>
</organism>
<accession>A0A2H1WDD2</accession>
<feature type="region of interest" description="Disordered" evidence="1">
    <location>
        <begin position="246"/>
        <end position="268"/>
    </location>
</feature>
<dbReference type="AlphaFoldDB" id="A0A2H1WDD2"/>
<evidence type="ECO:0000313" key="2">
    <source>
        <dbReference type="EMBL" id="SOQ51079.1"/>
    </source>
</evidence>
<feature type="compositionally biased region" description="Polar residues" evidence="1">
    <location>
        <begin position="51"/>
        <end position="62"/>
    </location>
</feature>
<evidence type="ECO:0000256" key="1">
    <source>
        <dbReference type="SAM" id="MobiDB-lite"/>
    </source>
</evidence>
<feature type="region of interest" description="Disordered" evidence="1">
    <location>
        <begin position="39"/>
        <end position="62"/>
    </location>
</feature>
<protein>
    <submittedName>
        <fullName evidence="2">SFRICE_021838</fullName>
    </submittedName>
</protein>
<name>A0A2H1WDD2_SPOFR</name>
<dbReference type="EMBL" id="ODYU01007897">
    <property type="protein sequence ID" value="SOQ51079.1"/>
    <property type="molecule type" value="Genomic_DNA"/>
</dbReference>
<feature type="compositionally biased region" description="Basic and acidic residues" evidence="1">
    <location>
        <begin position="39"/>
        <end position="48"/>
    </location>
</feature>
<sequence length="311" mass="35422">MGRLDRSDNTTHRKTDVKQRLRCVRVSLLPYTGHNSRLRTEKFSENRKKPSNTLPDRQNFGSRTCDHSTNEAVMRLLVSFTCILLILSCNGYPSVVVNVEKVEIVEVPPDFNMVYMSTFNANDCPEPKVRIESQLLTCNAYPSETRTEKESVTEENNLYWDGLTLDAMLTCNAYPSETTTEESDTEEFPLNLTFDGNGCPGDNVRARQRCTLRRIMPIYNVYPLFTVCVLSPILRATTEKFSKNLKKPSNTFARPGNRTRDALSGSRTCNHSANEAGTNYIMLQQNQVDSTFFCINNKRISSYKENDKVMS</sequence>
<reference evidence="2" key="1">
    <citation type="submission" date="2016-07" db="EMBL/GenBank/DDBJ databases">
        <authorList>
            <person name="Bretaudeau A."/>
        </authorList>
    </citation>
    <scope>NUCLEOTIDE SEQUENCE</scope>
    <source>
        <strain evidence="2">Rice</strain>
        <tissue evidence="2">Whole body</tissue>
    </source>
</reference>
<proteinExistence type="predicted"/>
<gene>
    <name evidence="2" type="ORF">SFRICE_021838</name>
</gene>